<evidence type="ECO:0000313" key="2">
    <source>
        <dbReference type="Proteomes" id="UP000789920"/>
    </source>
</evidence>
<reference evidence="1" key="1">
    <citation type="submission" date="2021-06" db="EMBL/GenBank/DDBJ databases">
        <authorList>
            <person name="Kallberg Y."/>
            <person name="Tangrot J."/>
            <person name="Rosling A."/>
        </authorList>
    </citation>
    <scope>NUCLEOTIDE SEQUENCE</scope>
    <source>
        <strain evidence="1">MA461A</strain>
    </source>
</reference>
<dbReference type="EMBL" id="CAJVQC010016446">
    <property type="protein sequence ID" value="CAG8676552.1"/>
    <property type="molecule type" value="Genomic_DNA"/>
</dbReference>
<evidence type="ECO:0000313" key="1">
    <source>
        <dbReference type="EMBL" id="CAG8676552.1"/>
    </source>
</evidence>
<protein>
    <submittedName>
        <fullName evidence="1">31920_t:CDS:1</fullName>
    </submittedName>
</protein>
<name>A0ACA9NXN8_9GLOM</name>
<gene>
    <name evidence="1" type="ORF">RPERSI_LOCUS8916</name>
</gene>
<feature type="non-terminal residue" evidence="1">
    <location>
        <position position="1"/>
    </location>
</feature>
<keyword evidence="2" id="KW-1185">Reference proteome</keyword>
<organism evidence="1 2">
    <name type="scientific">Racocetra persica</name>
    <dbReference type="NCBI Taxonomy" id="160502"/>
    <lineage>
        <taxon>Eukaryota</taxon>
        <taxon>Fungi</taxon>
        <taxon>Fungi incertae sedis</taxon>
        <taxon>Mucoromycota</taxon>
        <taxon>Glomeromycotina</taxon>
        <taxon>Glomeromycetes</taxon>
        <taxon>Diversisporales</taxon>
        <taxon>Gigasporaceae</taxon>
        <taxon>Racocetra</taxon>
    </lineage>
</organism>
<comment type="caution">
    <text evidence="1">The sequence shown here is derived from an EMBL/GenBank/DDBJ whole genome shotgun (WGS) entry which is preliminary data.</text>
</comment>
<proteinExistence type="predicted"/>
<sequence length="108" mass="12298">YAKCLSKIVFENPSRSPESLQTDPEILLKEILKNPPYILTLSLEELLAPREQNTKKPPDYFARARKESPERAITTSELSREASDAWDAQSAEVIQFFTILAELSYVPN</sequence>
<dbReference type="Proteomes" id="UP000789920">
    <property type="component" value="Unassembled WGS sequence"/>
</dbReference>
<accession>A0ACA9NXN8</accession>